<dbReference type="Proteomes" id="UP001530400">
    <property type="component" value="Unassembled WGS sequence"/>
</dbReference>
<keyword evidence="3" id="KW-1185">Reference proteome</keyword>
<dbReference type="AlphaFoldDB" id="A0ABD3PWT2"/>
<gene>
    <name evidence="2" type="ORF">ACHAWO_006051</name>
</gene>
<reference evidence="2 3" key="1">
    <citation type="submission" date="2024-10" db="EMBL/GenBank/DDBJ databases">
        <title>Updated reference genomes for cyclostephanoid diatoms.</title>
        <authorList>
            <person name="Roberts W.R."/>
            <person name="Alverson A.J."/>
        </authorList>
    </citation>
    <scope>NUCLEOTIDE SEQUENCE [LARGE SCALE GENOMIC DNA]</scope>
    <source>
        <strain evidence="2 3">AJA010-31</strain>
    </source>
</reference>
<proteinExistence type="predicted"/>
<dbReference type="EMBL" id="JALLPJ020000432">
    <property type="protein sequence ID" value="KAL3792232.1"/>
    <property type="molecule type" value="Genomic_DNA"/>
</dbReference>
<evidence type="ECO:0000313" key="2">
    <source>
        <dbReference type="EMBL" id="KAL3792232.1"/>
    </source>
</evidence>
<evidence type="ECO:0000313" key="3">
    <source>
        <dbReference type="Proteomes" id="UP001530400"/>
    </source>
</evidence>
<evidence type="ECO:0000256" key="1">
    <source>
        <dbReference type="SAM" id="Coils"/>
    </source>
</evidence>
<sequence>MAELTPMQIQTSVGPSSNRRILARIMNVGLLVVAPEVPEETRALYVHAAKKDTIDVLGEEVKAAEELIEEMEAKEDTESVEEIEVNAEKDGIKDAELKKDEYLLEHDTDPLEEQLEEALVEKEEEEGGCRQTSFDEGWQPVCSEGWGHGHLGEHASHAPSWSIGG</sequence>
<comment type="caution">
    <text evidence="2">The sequence shown here is derived from an EMBL/GenBank/DDBJ whole genome shotgun (WGS) entry which is preliminary data.</text>
</comment>
<protein>
    <submittedName>
        <fullName evidence="2">Uncharacterized protein</fullName>
    </submittedName>
</protein>
<name>A0ABD3PWT2_9STRA</name>
<keyword evidence="1" id="KW-0175">Coiled coil</keyword>
<organism evidence="2 3">
    <name type="scientific">Cyclotella atomus</name>
    <dbReference type="NCBI Taxonomy" id="382360"/>
    <lineage>
        <taxon>Eukaryota</taxon>
        <taxon>Sar</taxon>
        <taxon>Stramenopiles</taxon>
        <taxon>Ochrophyta</taxon>
        <taxon>Bacillariophyta</taxon>
        <taxon>Coscinodiscophyceae</taxon>
        <taxon>Thalassiosirophycidae</taxon>
        <taxon>Stephanodiscales</taxon>
        <taxon>Stephanodiscaceae</taxon>
        <taxon>Cyclotella</taxon>
    </lineage>
</organism>
<accession>A0ABD3PWT2</accession>
<feature type="coiled-coil region" evidence="1">
    <location>
        <begin position="54"/>
        <end position="84"/>
    </location>
</feature>